<geneLocation type="plasmid" evidence="3 4">
    <name>unnamedB</name>
</geneLocation>
<feature type="chain" id="PRO_5045937289" evidence="1">
    <location>
        <begin position="26"/>
        <end position="389"/>
    </location>
</feature>
<accession>A0ABY8HVN1</accession>
<organism evidence="3 4">
    <name type="scientific">Ensifer adhaerens</name>
    <name type="common">Sinorhizobium morelense</name>
    <dbReference type="NCBI Taxonomy" id="106592"/>
    <lineage>
        <taxon>Bacteria</taxon>
        <taxon>Pseudomonadati</taxon>
        <taxon>Pseudomonadota</taxon>
        <taxon>Alphaproteobacteria</taxon>
        <taxon>Hyphomicrobiales</taxon>
        <taxon>Rhizobiaceae</taxon>
        <taxon>Sinorhizobium/Ensifer group</taxon>
        <taxon>Ensifer</taxon>
    </lineage>
</organism>
<dbReference type="EMBL" id="CP121310">
    <property type="protein sequence ID" value="WFP95500.1"/>
    <property type="molecule type" value="Genomic_DNA"/>
</dbReference>
<gene>
    <name evidence="3" type="ORF">P4B07_31250</name>
</gene>
<protein>
    <submittedName>
        <fullName evidence="3">Porin</fullName>
    </submittedName>
</protein>
<keyword evidence="3" id="KW-0614">Plasmid</keyword>
<dbReference type="Proteomes" id="UP001214094">
    <property type="component" value="Plasmid unnamedB"/>
</dbReference>
<dbReference type="GeneID" id="29523465"/>
<evidence type="ECO:0000313" key="3">
    <source>
        <dbReference type="EMBL" id="WFP95500.1"/>
    </source>
</evidence>
<keyword evidence="1" id="KW-0732">Signal</keyword>
<proteinExistence type="predicted"/>
<dbReference type="InterPro" id="IPR033900">
    <property type="entry name" value="Gram_neg_porin_domain"/>
</dbReference>
<keyword evidence="4" id="KW-1185">Reference proteome</keyword>
<dbReference type="Gene3D" id="2.40.160.10">
    <property type="entry name" value="Porin"/>
    <property type="match status" value="1"/>
</dbReference>
<feature type="domain" description="Porin" evidence="2">
    <location>
        <begin position="15"/>
        <end position="367"/>
    </location>
</feature>
<dbReference type="RefSeq" id="WP_034798740.1">
    <property type="nucleotide sequence ID" value="NZ_CP015882.1"/>
</dbReference>
<feature type="signal peptide" evidence="1">
    <location>
        <begin position="1"/>
        <end position="25"/>
    </location>
</feature>
<dbReference type="Pfam" id="PF13609">
    <property type="entry name" value="Porin_4"/>
    <property type="match status" value="1"/>
</dbReference>
<evidence type="ECO:0000313" key="4">
    <source>
        <dbReference type="Proteomes" id="UP001214094"/>
    </source>
</evidence>
<evidence type="ECO:0000256" key="1">
    <source>
        <dbReference type="SAM" id="SignalP"/>
    </source>
</evidence>
<dbReference type="SUPFAM" id="SSF56935">
    <property type="entry name" value="Porins"/>
    <property type="match status" value="1"/>
</dbReference>
<dbReference type="InterPro" id="IPR023614">
    <property type="entry name" value="Porin_dom_sf"/>
</dbReference>
<sequence>MRHVLHVVSPALFSVALGVAAPASAQEPAKPAQASKEAEHWIPKLRLGDDNAYFEFYGQINKGLLSYDDGGQTDNYFPADNGNSSSRAGFRIYSLMENDWSFGANLEWEWNPYSTTNVNQLNEDHFDWGTDLLRKAEIYLNSKDYGKFWFGQGSMASDTTAEVDLSGTDVVGYSLVSDMAGGPFFRNSDGTLSTVRVKDAFTNYDGLSRKLRVRYDTPAFGGFSFATSVGTQVVPEETDVTVWDAAVRYNETYDAFKVAAALAVSRPGDGNSIYDASVSVLHLDTGLSLTLAAGYSDKETVDGRYGYVKIGYQADIFDVGKTAFSVDAYFGKDIAGRGSKSDSFGAQIVQNLDYLQTELYLGARTYSLDQETADLQDSFAVLGGARIKF</sequence>
<name>A0ABY8HVN1_ENSAD</name>
<reference evidence="3 4" key="1">
    <citation type="submission" date="2023-03" db="EMBL/GenBank/DDBJ databases">
        <title>Comparative genome and transcriptome analysis combination mining strategies for increasing vitamin B12 production of Ensifer adhaerens strain.</title>
        <authorList>
            <person name="Yongheng L."/>
        </authorList>
    </citation>
    <scope>NUCLEOTIDE SEQUENCE [LARGE SCALE GENOMIC DNA]</scope>
    <source>
        <strain evidence="3 4">Casida A-T305</strain>
        <plasmid evidence="3 4">unnamedB</plasmid>
    </source>
</reference>
<evidence type="ECO:0000259" key="2">
    <source>
        <dbReference type="Pfam" id="PF13609"/>
    </source>
</evidence>